<evidence type="ECO:0000313" key="1">
    <source>
        <dbReference type="EMBL" id="PKR80879.1"/>
    </source>
</evidence>
<gene>
    <name evidence="1" type="ORF">CW751_06835</name>
</gene>
<evidence type="ECO:0000313" key="2">
    <source>
        <dbReference type="Proteomes" id="UP000236654"/>
    </source>
</evidence>
<keyword evidence="2" id="KW-1185">Reference proteome</keyword>
<comment type="caution">
    <text evidence="1">The sequence shown here is derived from an EMBL/GenBank/DDBJ whole genome shotgun (WGS) entry which is preliminary data.</text>
</comment>
<dbReference type="Proteomes" id="UP000236654">
    <property type="component" value="Unassembled WGS sequence"/>
</dbReference>
<dbReference type="EMBL" id="PJNI01000007">
    <property type="protein sequence ID" value="PKR80879.1"/>
    <property type="molecule type" value="Genomic_DNA"/>
</dbReference>
<accession>A0A2I0R2T7</accession>
<proteinExistence type="predicted"/>
<name>A0A2I0R2T7_9FLAO</name>
<sequence length="96" mass="11072">MFFLVPVICFSQTDRYSYGFSGKIDSSFVEVLSSKVAQLEGVDQVKGRYKVEQSRGELLIFVEQPKTRYDRALFNSAKVKEILLQNNLTPLDFRKL</sequence>
<protein>
    <submittedName>
        <fullName evidence="1">Uncharacterized protein</fullName>
    </submittedName>
</protein>
<organism evidence="1 2">
    <name type="scientific">Brumimicrobium salinarum</name>
    <dbReference type="NCBI Taxonomy" id="2058658"/>
    <lineage>
        <taxon>Bacteria</taxon>
        <taxon>Pseudomonadati</taxon>
        <taxon>Bacteroidota</taxon>
        <taxon>Flavobacteriia</taxon>
        <taxon>Flavobacteriales</taxon>
        <taxon>Crocinitomicaceae</taxon>
        <taxon>Brumimicrobium</taxon>
    </lineage>
</organism>
<reference evidence="1 2" key="1">
    <citation type="submission" date="2017-12" db="EMBL/GenBank/DDBJ databases">
        <title>The draft genome sequence of Brumimicrobium saltpan LHR20.</title>
        <authorList>
            <person name="Do Z.-J."/>
            <person name="Luo H.-R."/>
        </authorList>
    </citation>
    <scope>NUCLEOTIDE SEQUENCE [LARGE SCALE GENOMIC DNA]</scope>
    <source>
        <strain evidence="1 2">LHR20</strain>
    </source>
</reference>
<dbReference type="AlphaFoldDB" id="A0A2I0R2T7"/>